<evidence type="ECO:0000256" key="6">
    <source>
        <dbReference type="SAM" id="Phobius"/>
    </source>
</evidence>
<dbReference type="Pfam" id="PF20684">
    <property type="entry name" value="Fung_rhodopsin"/>
    <property type="match status" value="1"/>
</dbReference>
<keyword evidence="2 6" id="KW-0812">Transmembrane</keyword>
<dbReference type="EMBL" id="JAUEPO010000002">
    <property type="protein sequence ID" value="KAK3331618.1"/>
    <property type="molecule type" value="Genomic_DNA"/>
</dbReference>
<dbReference type="InterPro" id="IPR049326">
    <property type="entry name" value="Rhodopsin_dom_fungi"/>
</dbReference>
<dbReference type="AlphaFoldDB" id="A0AAE0IUR9"/>
<feature type="domain" description="Rhodopsin" evidence="7">
    <location>
        <begin position="27"/>
        <end position="264"/>
    </location>
</feature>
<comment type="similarity">
    <text evidence="5">Belongs to the SAT4 family.</text>
</comment>
<feature type="transmembrane region" description="Helical" evidence="6">
    <location>
        <begin position="82"/>
        <end position="100"/>
    </location>
</feature>
<comment type="caution">
    <text evidence="8">The sequence shown here is derived from an EMBL/GenBank/DDBJ whole genome shotgun (WGS) entry which is preliminary data.</text>
</comment>
<proteinExistence type="inferred from homology"/>
<name>A0AAE0IUR9_9PEZI</name>
<accession>A0AAE0IUR9</accession>
<dbReference type="InterPro" id="IPR052337">
    <property type="entry name" value="SAT4-like"/>
</dbReference>
<dbReference type="PANTHER" id="PTHR33048:SF42">
    <property type="entry name" value="INTEGRAL MEMBRANE PROTEIN"/>
    <property type="match status" value="1"/>
</dbReference>
<evidence type="ECO:0000313" key="8">
    <source>
        <dbReference type="EMBL" id="KAK3331618.1"/>
    </source>
</evidence>
<feature type="transmembrane region" description="Helical" evidence="6">
    <location>
        <begin position="43"/>
        <end position="62"/>
    </location>
</feature>
<evidence type="ECO:0000256" key="2">
    <source>
        <dbReference type="ARBA" id="ARBA00022692"/>
    </source>
</evidence>
<reference evidence="8" key="2">
    <citation type="submission" date="2023-06" db="EMBL/GenBank/DDBJ databases">
        <authorList>
            <consortium name="Lawrence Berkeley National Laboratory"/>
            <person name="Haridas S."/>
            <person name="Hensen N."/>
            <person name="Bonometti L."/>
            <person name="Westerberg I."/>
            <person name="Brannstrom I.O."/>
            <person name="Guillou S."/>
            <person name="Cros-Aarteil S."/>
            <person name="Calhoun S."/>
            <person name="Kuo A."/>
            <person name="Mondo S."/>
            <person name="Pangilinan J."/>
            <person name="Riley R."/>
            <person name="Labutti K."/>
            <person name="Andreopoulos B."/>
            <person name="Lipzen A."/>
            <person name="Chen C."/>
            <person name="Yanf M."/>
            <person name="Daum C."/>
            <person name="Ng V."/>
            <person name="Clum A."/>
            <person name="Steindorff A."/>
            <person name="Ohm R."/>
            <person name="Martin F."/>
            <person name="Silar P."/>
            <person name="Natvig D."/>
            <person name="Lalanne C."/>
            <person name="Gautier V."/>
            <person name="Ament-Velasquez S.L."/>
            <person name="Kruys A."/>
            <person name="Hutchinson M.I."/>
            <person name="Powell A.J."/>
            <person name="Barry K."/>
            <person name="Miller A.N."/>
            <person name="Grigoriev I.V."/>
            <person name="Debuchy R."/>
            <person name="Gladieux P."/>
            <person name="Thoren M.H."/>
            <person name="Johannesson H."/>
        </authorList>
    </citation>
    <scope>NUCLEOTIDE SEQUENCE</scope>
    <source>
        <strain evidence="8">SMH4131-1</strain>
    </source>
</reference>
<feature type="transmembrane region" description="Helical" evidence="6">
    <location>
        <begin position="239"/>
        <end position="263"/>
    </location>
</feature>
<feature type="transmembrane region" description="Helical" evidence="6">
    <location>
        <begin position="120"/>
        <end position="141"/>
    </location>
</feature>
<dbReference type="Proteomes" id="UP001286456">
    <property type="component" value="Unassembled WGS sequence"/>
</dbReference>
<gene>
    <name evidence="8" type="ORF">B0T19DRAFT_83801</name>
</gene>
<reference evidence="8" key="1">
    <citation type="journal article" date="2023" name="Mol. Phylogenet. Evol.">
        <title>Genome-scale phylogeny and comparative genomics of the fungal order Sordariales.</title>
        <authorList>
            <person name="Hensen N."/>
            <person name="Bonometti L."/>
            <person name="Westerberg I."/>
            <person name="Brannstrom I.O."/>
            <person name="Guillou S."/>
            <person name="Cros-Aarteil S."/>
            <person name="Calhoun S."/>
            <person name="Haridas S."/>
            <person name="Kuo A."/>
            <person name="Mondo S."/>
            <person name="Pangilinan J."/>
            <person name="Riley R."/>
            <person name="LaButti K."/>
            <person name="Andreopoulos B."/>
            <person name="Lipzen A."/>
            <person name="Chen C."/>
            <person name="Yan M."/>
            <person name="Daum C."/>
            <person name="Ng V."/>
            <person name="Clum A."/>
            <person name="Steindorff A."/>
            <person name="Ohm R.A."/>
            <person name="Martin F."/>
            <person name="Silar P."/>
            <person name="Natvig D.O."/>
            <person name="Lalanne C."/>
            <person name="Gautier V."/>
            <person name="Ament-Velasquez S.L."/>
            <person name="Kruys A."/>
            <person name="Hutchinson M.I."/>
            <person name="Powell A.J."/>
            <person name="Barry K."/>
            <person name="Miller A.N."/>
            <person name="Grigoriev I.V."/>
            <person name="Debuchy R."/>
            <person name="Gladieux P."/>
            <person name="Hiltunen Thoren M."/>
            <person name="Johannesson H."/>
        </authorList>
    </citation>
    <scope>NUCLEOTIDE SEQUENCE</scope>
    <source>
        <strain evidence="8">SMH4131-1</strain>
    </source>
</reference>
<feature type="transmembrane region" description="Helical" evidence="6">
    <location>
        <begin position="169"/>
        <end position="189"/>
    </location>
</feature>
<evidence type="ECO:0000256" key="4">
    <source>
        <dbReference type="ARBA" id="ARBA00023136"/>
    </source>
</evidence>
<dbReference type="PANTHER" id="PTHR33048">
    <property type="entry name" value="PTH11-LIKE INTEGRAL MEMBRANE PROTEIN (AFU_ORTHOLOGUE AFUA_5G11245)"/>
    <property type="match status" value="1"/>
</dbReference>
<comment type="subcellular location">
    <subcellularLocation>
        <location evidence="1">Membrane</location>
        <topology evidence="1">Multi-pass membrane protein</topology>
    </subcellularLocation>
</comment>
<evidence type="ECO:0000256" key="3">
    <source>
        <dbReference type="ARBA" id="ARBA00022989"/>
    </source>
</evidence>
<feature type="transmembrane region" description="Helical" evidence="6">
    <location>
        <begin position="201"/>
        <end position="219"/>
    </location>
</feature>
<keyword evidence="9" id="KW-1185">Reference proteome</keyword>
<evidence type="ECO:0000256" key="5">
    <source>
        <dbReference type="ARBA" id="ARBA00038359"/>
    </source>
</evidence>
<evidence type="ECO:0000313" key="9">
    <source>
        <dbReference type="Proteomes" id="UP001286456"/>
    </source>
</evidence>
<evidence type="ECO:0000259" key="7">
    <source>
        <dbReference type="Pfam" id="PF20684"/>
    </source>
</evidence>
<evidence type="ECO:0000256" key="1">
    <source>
        <dbReference type="ARBA" id="ARBA00004141"/>
    </source>
</evidence>
<protein>
    <recommendedName>
        <fullName evidence="7">Rhodopsin domain-containing protein</fullName>
    </recommendedName>
</protein>
<dbReference type="GO" id="GO:0016020">
    <property type="term" value="C:membrane"/>
    <property type="evidence" value="ECO:0007669"/>
    <property type="project" value="UniProtKB-SubCell"/>
</dbReference>
<organism evidence="8 9">
    <name type="scientific">Cercophora scortea</name>
    <dbReference type="NCBI Taxonomy" id="314031"/>
    <lineage>
        <taxon>Eukaryota</taxon>
        <taxon>Fungi</taxon>
        <taxon>Dikarya</taxon>
        <taxon>Ascomycota</taxon>
        <taxon>Pezizomycotina</taxon>
        <taxon>Sordariomycetes</taxon>
        <taxon>Sordariomycetidae</taxon>
        <taxon>Sordariales</taxon>
        <taxon>Lasiosphaeriaceae</taxon>
        <taxon>Cercophora</taxon>
    </lineage>
</organism>
<keyword evidence="3 6" id="KW-1133">Transmembrane helix</keyword>
<feature type="transmembrane region" description="Helical" evidence="6">
    <location>
        <begin position="12"/>
        <end position="31"/>
    </location>
</feature>
<sequence length="343" mass="37518">MDNDNQGPRILITIWILTGLSGLFLLVRLFCKLMTKRLLWWDDHVLTLSWIMLLTSVVLVTISVSKGLGKHVSAVPVENLSSMGLIGNLTGTFSILAAVWSKTSFALTLLRLMQGRMKTLLWAIMASVNVAMGLNALFMWIRCAPAAKTWNPYVPGTCWAPDVYPRFGMFAAGYSAAMDFVLALLPWSVIWKLQMKRKEKFGIAIAMSMGFFAGATAIMKTIVIPTLASPDFTYVSTPLIIWGAAESAVTIIAASIPVLRILFRDLRSLSRRYYMSGSRAQAQGSRSNAKRNGAVMVSEEKNVDEWSDRGTLGGSSRKIIQVTEITVAVEGGGESGGHRSGDV</sequence>
<keyword evidence="4 6" id="KW-0472">Membrane</keyword>